<dbReference type="Proteomes" id="UP001163285">
    <property type="component" value="Chromosome"/>
</dbReference>
<reference evidence="1" key="1">
    <citation type="submission" date="2023-04" db="EMBL/GenBank/DDBJ databases">
        <title>Whole Genome Sequence of Multi-drug resistant Aeromonas caviae as a gut pathogen in newborn.</title>
        <authorList>
            <person name="Jadhav S.V."/>
            <person name="Saroj S.D."/>
            <person name="Saha U.B."/>
            <person name="Sen S."/>
            <person name="Kher A."/>
        </authorList>
    </citation>
    <scope>NUCLEOTIDE SEQUENCE</scope>
    <source>
        <strain evidence="1">SVJ23</strain>
    </source>
</reference>
<organism evidence="1 2">
    <name type="scientific">Aeromonas caviae</name>
    <name type="common">Aeromonas punctata</name>
    <dbReference type="NCBI Taxonomy" id="648"/>
    <lineage>
        <taxon>Bacteria</taxon>
        <taxon>Pseudomonadati</taxon>
        <taxon>Pseudomonadota</taxon>
        <taxon>Gammaproteobacteria</taxon>
        <taxon>Aeromonadales</taxon>
        <taxon>Aeromonadaceae</taxon>
        <taxon>Aeromonas</taxon>
    </lineage>
</organism>
<dbReference type="Pfam" id="PF19866">
    <property type="entry name" value="DUF6339"/>
    <property type="match status" value="1"/>
</dbReference>
<sequence>MSYIPLKYLSQDVVNDLRDKVTLNRDRYSSGNFLDLAKENGWEIESNTVQIDLDMLESLDGTDRTAEADIKNSLIVHKSLQGMTPALAREERIWLRLTHVECLEYSRDRWIKKAEGDSLDKAVLDHFFAEGRTGIRDDNAISRLWWNMHVATIADPEDPVDALHYILKTADIRQAIVERPNIASRQPLTRAIVRAMRSIPWITSSENAFREFIKEMNRDAGGILFEAISDYDVDCILSRYAEKARMISIDSR</sequence>
<gene>
    <name evidence="1" type="ORF">OJY61_22745</name>
</gene>
<dbReference type="RefSeq" id="WP_081844146.1">
    <property type="nucleotide sequence ID" value="NZ_AP019195.1"/>
</dbReference>
<accession>A0AAF0JYF8</accession>
<name>A0AAF0JYF8_AERCA</name>
<proteinExistence type="predicted"/>
<dbReference type="EMBL" id="CP110176">
    <property type="protein sequence ID" value="WGC86108.1"/>
    <property type="molecule type" value="Genomic_DNA"/>
</dbReference>
<evidence type="ECO:0000313" key="2">
    <source>
        <dbReference type="Proteomes" id="UP001163285"/>
    </source>
</evidence>
<protein>
    <submittedName>
        <fullName evidence="1">DUF6339 family protein</fullName>
    </submittedName>
</protein>
<evidence type="ECO:0000313" key="1">
    <source>
        <dbReference type="EMBL" id="WGC86108.1"/>
    </source>
</evidence>
<dbReference type="InterPro" id="IPR045920">
    <property type="entry name" value="DUF6339"/>
</dbReference>
<dbReference type="AlphaFoldDB" id="A0AAF0JYF8"/>